<proteinExistence type="inferred from homology"/>
<dbReference type="FunFam" id="3.30.200.20:FF:000529">
    <property type="entry name" value="L-type lectin-domain containing receptor kinase IX.1"/>
    <property type="match status" value="1"/>
</dbReference>
<dbReference type="Gene3D" id="3.30.200.20">
    <property type="entry name" value="Phosphorylase Kinase, domain 1"/>
    <property type="match status" value="1"/>
</dbReference>
<dbReference type="InterPro" id="IPR050528">
    <property type="entry name" value="L-type_Lectin-RKs"/>
</dbReference>
<dbReference type="PANTHER" id="PTHR27007">
    <property type="match status" value="1"/>
</dbReference>
<keyword evidence="6 17" id="KW-0812">Transmembrane</keyword>
<evidence type="ECO:0000256" key="2">
    <source>
        <dbReference type="ARBA" id="ARBA00007606"/>
    </source>
</evidence>
<dbReference type="SUPFAM" id="SSF49899">
    <property type="entry name" value="Concanavalin A-like lectins/glucanases"/>
    <property type="match status" value="1"/>
</dbReference>
<evidence type="ECO:0000256" key="9">
    <source>
        <dbReference type="ARBA" id="ARBA00022741"/>
    </source>
</evidence>
<keyword evidence="14" id="KW-0675">Receptor</keyword>
<sequence>MEVNSISNKTLLLSTAASSINIIHCFKFFLLLLLINFSSLPILLVQSLSFNITNFDDASSNMAYQGDGQSINGSIELNKVSYLFRVGRAIYAHPLHLWDSSSKVLTDFSTSFTFIIDTVNDTTTYGDGFAFYMAPLGYQIPPNSAGGTFALFNATTNSNLPQNHVFAVEFDTFVGSTDPPMRHVGIDDNSLTSVAYARFDIDNNTGNPCHTIISYSSSTKTITVSWSFNGRRTSSSSNSNSLSYNIDLMKILPEFVNIGFSASTGLSTERNVIQSWQFSSTLNSSDDILFNGEIKKSKSNKVVVIVVAVICTIVLVLVGIVVGWLIIFKKRRRADVGDNEGQNSVEFNLDKTTFPRRFDYKELLAATNGFADDNSLGRGGSGLVYKGVLSNLGRVVAVKKIFADFENSERVFTNEVRIISRLIHRNLVQFIGWCHEEGELLLVFEYMPNGSLDTHLFGNKKTLPWDVRYKIALGIASAIRYLHEDAEQCVLHRDIKSANVLLDTDFSTKLGDFGMAKLVDPRLRTQRTGVVGTYGYLAPEYINGGRASKESDIYSFGVVALEIASGRRTYRDGEFHVPIINWIWQLYVEGNIINAADERLNKDFNVNEMLSLLTLGLWCTHPIDKERPKAAQVIKVLQLEASLPVIPHDIRQRSQHPNTHEQYSFQAPSSITTSLVHVGR</sequence>
<dbReference type="Pfam" id="PF00069">
    <property type="entry name" value="Pkinase"/>
    <property type="match status" value="1"/>
</dbReference>
<dbReference type="InterPro" id="IPR001220">
    <property type="entry name" value="Legume_lectin_dom"/>
</dbReference>
<dbReference type="Gene3D" id="2.60.120.200">
    <property type="match status" value="1"/>
</dbReference>
<dbReference type="FunFam" id="1.10.510.10:FF:000522">
    <property type="entry name" value="L-type lectin-domain containing receptor kinase IX.1"/>
    <property type="match status" value="1"/>
</dbReference>
<comment type="subcellular location">
    <subcellularLocation>
        <location evidence="1">Membrane</location>
        <topology evidence="1">Single-pass type I membrane protein</topology>
    </subcellularLocation>
</comment>
<keyword evidence="15" id="KW-0464">Manganese</keyword>
<dbReference type="InterPro" id="IPR008271">
    <property type="entry name" value="Ser/Thr_kinase_AS"/>
</dbReference>
<dbReference type="GO" id="GO:0016020">
    <property type="term" value="C:membrane"/>
    <property type="evidence" value="ECO:0007669"/>
    <property type="project" value="UniProtKB-SubCell"/>
</dbReference>
<dbReference type="SUPFAM" id="SSF56112">
    <property type="entry name" value="Protein kinase-like (PK-like)"/>
    <property type="match status" value="1"/>
</dbReference>
<dbReference type="CDD" id="cd14066">
    <property type="entry name" value="STKc_IRAK"/>
    <property type="match status" value="1"/>
</dbReference>
<dbReference type="PROSITE" id="PS50011">
    <property type="entry name" value="PROTEIN_KINASE_DOM"/>
    <property type="match status" value="1"/>
</dbReference>
<dbReference type="PROSITE" id="PS00108">
    <property type="entry name" value="PROTEIN_KINASE_ST"/>
    <property type="match status" value="1"/>
</dbReference>
<evidence type="ECO:0000313" key="19">
    <source>
        <dbReference type="EMBL" id="KAK7260980.1"/>
    </source>
</evidence>
<dbReference type="PROSITE" id="PS00107">
    <property type="entry name" value="PROTEIN_KINASE_ATP"/>
    <property type="match status" value="1"/>
</dbReference>
<dbReference type="InterPro" id="IPR017441">
    <property type="entry name" value="Protein_kinase_ATP_BS"/>
</dbReference>
<evidence type="ECO:0000256" key="11">
    <source>
        <dbReference type="ARBA" id="ARBA00022840"/>
    </source>
</evidence>
<evidence type="ECO:0000256" key="5">
    <source>
        <dbReference type="ARBA" id="ARBA00022679"/>
    </source>
</evidence>
<dbReference type="SMART" id="SM00220">
    <property type="entry name" value="S_TKc"/>
    <property type="match status" value="1"/>
</dbReference>
<dbReference type="Gene3D" id="1.10.510.10">
    <property type="entry name" value="Transferase(Phosphotransferase) domain 1"/>
    <property type="match status" value="1"/>
</dbReference>
<comment type="similarity">
    <text evidence="3">In the N-terminal section; belongs to the leguminous lectin family.</text>
</comment>
<evidence type="ECO:0000256" key="4">
    <source>
        <dbReference type="ARBA" id="ARBA00010217"/>
    </source>
</evidence>
<dbReference type="InterPro" id="IPR011009">
    <property type="entry name" value="Kinase-like_dom_sf"/>
</dbReference>
<evidence type="ECO:0000256" key="17">
    <source>
        <dbReference type="SAM" id="Phobius"/>
    </source>
</evidence>
<accession>A0AAN9I279</accession>
<comment type="similarity">
    <text evidence="4">In the C-terminal section; belongs to the protein kinase superfamily. Ser/Thr protein kinase family.</text>
</comment>
<evidence type="ECO:0000313" key="20">
    <source>
        <dbReference type="Proteomes" id="UP001372338"/>
    </source>
</evidence>
<gene>
    <name evidence="19" type="ORF">RIF29_27283</name>
</gene>
<keyword evidence="5" id="KW-0808">Transferase</keyword>
<evidence type="ECO:0000256" key="13">
    <source>
        <dbReference type="ARBA" id="ARBA00023136"/>
    </source>
</evidence>
<evidence type="ECO:0000256" key="3">
    <source>
        <dbReference type="ARBA" id="ARBA00008536"/>
    </source>
</evidence>
<dbReference type="InterPro" id="IPR000719">
    <property type="entry name" value="Prot_kinase_dom"/>
</dbReference>
<dbReference type="Pfam" id="PF00139">
    <property type="entry name" value="Lectin_legB"/>
    <property type="match status" value="1"/>
</dbReference>
<dbReference type="GO" id="GO:0004672">
    <property type="term" value="F:protein kinase activity"/>
    <property type="evidence" value="ECO:0007669"/>
    <property type="project" value="InterPro"/>
</dbReference>
<dbReference type="GO" id="GO:0030246">
    <property type="term" value="F:carbohydrate binding"/>
    <property type="evidence" value="ECO:0007669"/>
    <property type="project" value="UniProtKB-KW"/>
</dbReference>
<feature type="binding site" evidence="16">
    <location>
        <position position="400"/>
    </location>
    <ligand>
        <name>ATP</name>
        <dbReference type="ChEBI" id="CHEBI:30616"/>
    </ligand>
</feature>
<keyword evidence="8" id="KW-0430">Lectin</keyword>
<dbReference type="InterPro" id="IPR000985">
    <property type="entry name" value="Lectin_LegA_CS"/>
</dbReference>
<reference evidence="19 20" key="1">
    <citation type="submission" date="2024-01" db="EMBL/GenBank/DDBJ databases">
        <title>The genomes of 5 underutilized Papilionoideae crops provide insights into root nodulation and disease resistanc.</title>
        <authorList>
            <person name="Yuan L."/>
        </authorList>
    </citation>
    <scope>NUCLEOTIDE SEQUENCE [LARGE SCALE GENOMIC DNA]</scope>
    <source>
        <strain evidence="19">ZHUSHIDOU_FW_LH</strain>
        <tissue evidence="19">Leaf</tissue>
    </source>
</reference>
<evidence type="ECO:0000256" key="14">
    <source>
        <dbReference type="ARBA" id="ARBA00023170"/>
    </source>
</evidence>
<evidence type="ECO:0000256" key="15">
    <source>
        <dbReference type="ARBA" id="ARBA00023211"/>
    </source>
</evidence>
<dbReference type="GO" id="GO:0005524">
    <property type="term" value="F:ATP binding"/>
    <property type="evidence" value="ECO:0007669"/>
    <property type="project" value="UniProtKB-UniRule"/>
</dbReference>
<evidence type="ECO:0000256" key="6">
    <source>
        <dbReference type="ARBA" id="ARBA00022692"/>
    </source>
</evidence>
<keyword evidence="13 17" id="KW-0472">Membrane</keyword>
<dbReference type="PROSITE" id="PS00308">
    <property type="entry name" value="LECTIN_LEGUME_ALPHA"/>
    <property type="match status" value="1"/>
</dbReference>
<evidence type="ECO:0000256" key="1">
    <source>
        <dbReference type="ARBA" id="ARBA00004479"/>
    </source>
</evidence>
<keyword evidence="7" id="KW-0732">Signal</keyword>
<evidence type="ECO:0000256" key="12">
    <source>
        <dbReference type="ARBA" id="ARBA00022989"/>
    </source>
</evidence>
<feature type="transmembrane region" description="Helical" evidence="17">
    <location>
        <begin position="20"/>
        <end position="45"/>
    </location>
</feature>
<comment type="similarity">
    <text evidence="2">Belongs to the leguminous lectin family.</text>
</comment>
<dbReference type="InterPro" id="IPR013320">
    <property type="entry name" value="ConA-like_dom_sf"/>
</dbReference>
<keyword evidence="9 16" id="KW-0547">Nucleotide-binding</keyword>
<dbReference type="Proteomes" id="UP001372338">
    <property type="component" value="Unassembled WGS sequence"/>
</dbReference>
<dbReference type="EMBL" id="JAYWIO010000005">
    <property type="protein sequence ID" value="KAK7260980.1"/>
    <property type="molecule type" value="Genomic_DNA"/>
</dbReference>
<name>A0AAN9I279_CROPI</name>
<evidence type="ECO:0000256" key="10">
    <source>
        <dbReference type="ARBA" id="ARBA00022777"/>
    </source>
</evidence>
<evidence type="ECO:0000259" key="18">
    <source>
        <dbReference type="PROSITE" id="PS50011"/>
    </source>
</evidence>
<feature type="transmembrane region" description="Helical" evidence="17">
    <location>
        <begin position="302"/>
        <end position="327"/>
    </location>
</feature>
<keyword evidence="11 16" id="KW-0067">ATP-binding</keyword>
<feature type="domain" description="Protein kinase" evidence="18">
    <location>
        <begin position="370"/>
        <end position="646"/>
    </location>
</feature>
<organism evidence="19 20">
    <name type="scientific">Crotalaria pallida</name>
    <name type="common">Smooth rattlebox</name>
    <name type="synonym">Crotalaria striata</name>
    <dbReference type="NCBI Taxonomy" id="3830"/>
    <lineage>
        <taxon>Eukaryota</taxon>
        <taxon>Viridiplantae</taxon>
        <taxon>Streptophyta</taxon>
        <taxon>Embryophyta</taxon>
        <taxon>Tracheophyta</taxon>
        <taxon>Spermatophyta</taxon>
        <taxon>Magnoliopsida</taxon>
        <taxon>eudicotyledons</taxon>
        <taxon>Gunneridae</taxon>
        <taxon>Pentapetalae</taxon>
        <taxon>rosids</taxon>
        <taxon>fabids</taxon>
        <taxon>Fabales</taxon>
        <taxon>Fabaceae</taxon>
        <taxon>Papilionoideae</taxon>
        <taxon>50 kb inversion clade</taxon>
        <taxon>genistoids sensu lato</taxon>
        <taxon>core genistoids</taxon>
        <taxon>Crotalarieae</taxon>
        <taxon>Crotalaria</taxon>
    </lineage>
</organism>
<protein>
    <recommendedName>
        <fullName evidence="18">Protein kinase domain-containing protein</fullName>
    </recommendedName>
</protein>
<evidence type="ECO:0000256" key="16">
    <source>
        <dbReference type="PROSITE-ProRule" id="PRU10141"/>
    </source>
</evidence>
<dbReference type="CDD" id="cd06899">
    <property type="entry name" value="lectin_legume_LecRK_Arcelin_ConA"/>
    <property type="match status" value="1"/>
</dbReference>
<dbReference type="AlphaFoldDB" id="A0AAN9I279"/>
<comment type="caution">
    <text evidence="19">The sequence shown here is derived from an EMBL/GenBank/DDBJ whole genome shotgun (WGS) entry which is preliminary data.</text>
</comment>
<keyword evidence="20" id="KW-1185">Reference proteome</keyword>
<keyword evidence="10" id="KW-0418">Kinase</keyword>
<evidence type="ECO:0000256" key="7">
    <source>
        <dbReference type="ARBA" id="ARBA00022729"/>
    </source>
</evidence>
<evidence type="ECO:0000256" key="8">
    <source>
        <dbReference type="ARBA" id="ARBA00022734"/>
    </source>
</evidence>
<keyword evidence="12 17" id="KW-1133">Transmembrane helix</keyword>